<feature type="non-terminal residue" evidence="9">
    <location>
        <position position="1"/>
    </location>
</feature>
<dbReference type="GO" id="GO:0048254">
    <property type="term" value="P:snoRNA localization"/>
    <property type="evidence" value="ECO:0007669"/>
    <property type="project" value="TreeGrafter"/>
</dbReference>
<dbReference type="GO" id="GO:0000463">
    <property type="term" value="P:maturation of LSU-rRNA from tricistronic rRNA transcript (SSU-rRNA, 5.8S rRNA, LSU-rRNA)"/>
    <property type="evidence" value="ECO:0007669"/>
    <property type="project" value="TreeGrafter"/>
</dbReference>
<dbReference type="Proteomes" id="UP000015453">
    <property type="component" value="Unassembled WGS sequence"/>
</dbReference>
<comment type="similarity">
    <text evidence="6">Belongs to the BCD1 family.</text>
</comment>
<dbReference type="PROSITE" id="PS51083">
    <property type="entry name" value="ZF_HIT"/>
    <property type="match status" value="1"/>
</dbReference>
<evidence type="ECO:0000256" key="3">
    <source>
        <dbReference type="ARBA" id="ARBA00022771"/>
    </source>
</evidence>
<dbReference type="Pfam" id="PF25790">
    <property type="entry name" value="BCD1"/>
    <property type="match status" value="1"/>
</dbReference>
<dbReference type="AlphaFoldDB" id="S8DR67"/>
<proteinExistence type="inferred from homology"/>
<evidence type="ECO:0000256" key="1">
    <source>
        <dbReference type="ARBA" id="ARBA00022553"/>
    </source>
</evidence>
<dbReference type="EMBL" id="AUSU01004135">
    <property type="protein sequence ID" value="EPS65598.1"/>
    <property type="molecule type" value="Genomic_DNA"/>
</dbReference>
<evidence type="ECO:0000256" key="2">
    <source>
        <dbReference type="ARBA" id="ARBA00022723"/>
    </source>
</evidence>
<dbReference type="GO" id="GO:0008270">
    <property type="term" value="F:zinc ion binding"/>
    <property type="evidence" value="ECO:0007669"/>
    <property type="project" value="UniProtKB-UniRule"/>
</dbReference>
<evidence type="ECO:0000313" key="10">
    <source>
        <dbReference type="Proteomes" id="UP000015453"/>
    </source>
</evidence>
<evidence type="ECO:0000256" key="6">
    <source>
        <dbReference type="ARBA" id="ARBA00049654"/>
    </source>
</evidence>
<dbReference type="Pfam" id="PF04438">
    <property type="entry name" value="zf-HIT"/>
    <property type="match status" value="1"/>
</dbReference>
<comment type="function">
    <text evidence="5">Required for box C/D snoRNAs accumulation involved in snoRNA processing, snoRNA transport to the nucleolus and ribosome biogenesis.</text>
</comment>
<dbReference type="GO" id="GO:0005634">
    <property type="term" value="C:nucleus"/>
    <property type="evidence" value="ECO:0007669"/>
    <property type="project" value="TreeGrafter"/>
</dbReference>
<organism evidence="9 10">
    <name type="scientific">Genlisea aurea</name>
    <dbReference type="NCBI Taxonomy" id="192259"/>
    <lineage>
        <taxon>Eukaryota</taxon>
        <taxon>Viridiplantae</taxon>
        <taxon>Streptophyta</taxon>
        <taxon>Embryophyta</taxon>
        <taxon>Tracheophyta</taxon>
        <taxon>Spermatophyta</taxon>
        <taxon>Magnoliopsida</taxon>
        <taxon>eudicotyledons</taxon>
        <taxon>Gunneridae</taxon>
        <taxon>Pentapetalae</taxon>
        <taxon>asterids</taxon>
        <taxon>lamiids</taxon>
        <taxon>Lamiales</taxon>
        <taxon>Lentibulariaceae</taxon>
        <taxon>Genlisea</taxon>
    </lineage>
</organism>
<keyword evidence="2" id="KW-0479">Metal-binding</keyword>
<evidence type="ECO:0000256" key="7">
    <source>
        <dbReference type="PROSITE-ProRule" id="PRU00453"/>
    </source>
</evidence>
<protein>
    <recommendedName>
        <fullName evidence="8">HIT-type domain-containing protein</fullName>
    </recommendedName>
</protein>
<accession>S8DR67</accession>
<reference evidence="9 10" key="1">
    <citation type="journal article" date="2013" name="BMC Genomics">
        <title>The miniature genome of a carnivorous plant Genlisea aurea contains a low number of genes and short non-coding sequences.</title>
        <authorList>
            <person name="Leushkin E.V."/>
            <person name="Sutormin R.A."/>
            <person name="Nabieva E.R."/>
            <person name="Penin A.A."/>
            <person name="Kondrashov A.S."/>
            <person name="Logacheva M.D."/>
        </authorList>
    </citation>
    <scope>NUCLEOTIDE SEQUENCE [LARGE SCALE GENOMIC DNA]</scope>
</reference>
<keyword evidence="3 7" id="KW-0863">Zinc-finger</keyword>
<evidence type="ECO:0000256" key="4">
    <source>
        <dbReference type="ARBA" id="ARBA00022833"/>
    </source>
</evidence>
<keyword evidence="1" id="KW-0597">Phosphoprotein</keyword>
<dbReference type="OrthoDB" id="272357at2759"/>
<dbReference type="PANTHER" id="PTHR13483:SF3">
    <property type="entry name" value="BOX C_D SNORNA PROTEIN 1"/>
    <property type="match status" value="1"/>
</dbReference>
<feature type="domain" description="HIT-type" evidence="8">
    <location>
        <begin position="2"/>
        <end position="36"/>
    </location>
</feature>
<evidence type="ECO:0000313" key="9">
    <source>
        <dbReference type="EMBL" id="EPS65598.1"/>
    </source>
</evidence>
<dbReference type="PANTHER" id="PTHR13483">
    <property type="entry name" value="BOX C_D SNORNA PROTEIN 1-RELATED"/>
    <property type="match status" value="1"/>
</dbReference>
<evidence type="ECO:0000259" key="8">
    <source>
        <dbReference type="PROSITE" id="PS51083"/>
    </source>
</evidence>
<feature type="non-terminal residue" evidence="9">
    <location>
        <position position="281"/>
    </location>
</feature>
<dbReference type="InterPro" id="IPR007529">
    <property type="entry name" value="Znf_HIT"/>
</dbReference>
<comment type="caution">
    <text evidence="9">The sequence shown here is derived from an EMBL/GenBank/DDBJ whole genome shotgun (WGS) entry which is preliminary data.</text>
</comment>
<dbReference type="GO" id="GO:0070761">
    <property type="term" value="C:pre-snoRNP complex"/>
    <property type="evidence" value="ECO:0007669"/>
    <property type="project" value="TreeGrafter"/>
</dbReference>
<dbReference type="GO" id="GO:0000492">
    <property type="term" value="P:box C/D snoRNP assembly"/>
    <property type="evidence" value="ECO:0007669"/>
    <property type="project" value="TreeGrafter"/>
</dbReference>
<gene>
    <name evidence="9" type="ORF">M569_09177</name>
</gene>
<sequence length="281" mass="32147">FCEECKSNPSKYKCPACYIRTCSLPCINSHKQRTACTGKRPAAECIPLSQFDDNIILSDYNFLEDAKRMADSSKRMRAAIRDSHFRVPLNLKYLRIAASKRGIKLLFLPKGMEKRELNQTYYNYRKKSIIWTIEWRFHSTNVVIVDHRLHESKTLGSAVANHLKPGPWKHALKQFSDHPLDSLKLFICRNPKSRGSPFRQLNIMSSIRDQLANLVILEYPVIHVFLPSHSCDFDIIHTPTKALIPPSPADQCPPSPTGVMFREEEIVADGSVDPLESDRLI</sequence>
<keyword evidence="4" id="KW-0862">Zinc</keyword>
<name>S8DR67_9LAMI</name>
<dbReference type="SUPFAM" id="SSF144232">
    <property type="entry name" value="HIT/MYND zinc finger-like"/>
    <property type="match status" value="1"/>
</dbReference>
<evidence type="ECO:0000256" key="5">
    <source>
        <dbReference type="ARBA" id="ARBA00049598"/>
    </source>
</evidence>
<dbReference type="InterPro" id="IPR057721">
    <property type="entry name" value="BCD1_alpha/beta"/>
</dbReference>
<keyword evidence="10" id="KW-1185">Reference proteome</keyword>
<dbReference type="InterPro" id="IPR051639">
    <property type="entry name" value="BCD1"/>
</dbReference>
<dbReference type="Gene3D" id="3.30.60.190">
    <property type="match status" value="1"/>
</dbReference>
<dbReference type="CDD" id="cd23023">
    <property type="entry name" value="zf-HIT_BCD1"/>
    <property type="match status" value="1"/>
</dbReference>